<protein>
    <submittedName>
        <fullName evidence="3">U35-Liphistoxin-Lsp1a_1</fullName>
    </submittedName>
</protein>
<dbReference type="EMBL" id="HAHL01000178">
    <property type="protein sequence ID" value="SNX34432.1"/>
    <property type="molecule type" value="Transcribed_RNA"/>
</dbReference>
<name>A0A4Q8K0Z5_9ARAC</name>
<dbReference type="AlphaFoldDB" id="A0A4Q8K0Z5"/>
<sequence length="109" mass="11998">MSRGLFAFLAAAFLLLATVTRGNNNGGSSHHLRKRSCLFLSEECTKDTDCCTFNCLCVGSDPCKCGKRSRPEYYDYPNGRIPSLSRTRSRSRKRVSDPHSVSSSAAAEN</sequence>
<feature type="region of interest" description="Disordered" evidence="1">
    <location>
        <begin position="70"/>
        <end position="109"/>
    </location>
</feature>
<feature type="compositionally biased region" description="Polar residues" evidence="1">
    <location>
        <begin position="99"/>
        <end position="109"/>
    </location>
</feature>
<evidence type="ECO:0000256" key="2">
    <source>
        <dbReference type="SAM" id="SignalP"/>
    </source>
</evidence>
<keyword evidence="2" id="KW-0732">Signal</keyword>
<feature type="signal peptide" evidence="2">
    <location>
        <begin position="1"/>
        <end position="22"/>
    </location>
</feature>
<reference evidence="3" key="2">
    <citation type="submission" date="2019-05" db="EMBL/GenBank/DDBJ databases">
        <title>Unravelling the molecular evolution of spider venoms.</title>
        <authorList>
            <person name="Pineda S."/>
        </authorList>
    </citation>
    <scope>NUCLEOTIDE SEQUENCE</scope>
</reference>
<feature type="chain" id="PRO_5036119975" evidence="2">
    <location>
        <begin position="23"/>
        <end position="109"/>
    </location>
</feature>
<accession>A0A4Q8K0Z5</accession>
<reference evidence="3" key="1">
    <citation type="submission" date="2017-05" db="EMBL/GenBank/DDBJ databases">
        <authorList>
            <person name="QRISCLOUD D."/>
        </authorList>
    </citation>
    <scope>NUCLEOTIDE SEQUENCE</scope>
</reference>
<evidence type="ECO:0000313" key="3">
    <source>
        <dbReference type="EMBL" id="SNX32857.1"/>
    </source>
</evidence>
<dbReference type="EMBL" id="HAHL01000021">
    <property type="protein sequence ID" value="SNX32857.1"/>
    <property type="molecule type" value="Transcribed_RNA"/>
</dbReference>
<evidence type="ECO:0000256" key="1">
    <source>
        <dbReference type="SAM" id="MobiDB-lite"/>
    </source>
</evidence>
<organism evidence="3">
    <name type="scientific">Liphistius sp. SGP-2016</name>
    <dbReference type="NCBI Taxonomy" id="1905180"/>
    <lineage>
        <taxon>Eukaryota</taxon>
        <taxon>Metazoa</taxon>
        <taxon>Ecdysozoa</taxon>
        <taxon>Arthropoda</taxon>
        <taxon>Chelicerata</taxon>
        <taxon>Arachnida</taxon>
        <taxon>Araneae</taxon>
        <taxon>Mesothelae</taxon>
        <taxon>Liphistiidae</taxon>
        <taxon>Liphistius</taxon>
    </lineage>
</organism>
<proteinExistence type="predicted"/>